<dbReference type="InterPro" id="IPR051449">
    <property type="entry name" value="ABC-2_transporter_component"/>
</dbReference>
<evidence type="ECO:0000256" key="5">
    <source>
        <dbReference type="ARBA" id="ARBA00023136"/>
    </source>
</evidence>
<evidence type="ECO:0000313" key="8">
    <source>
        <dbReference type="EMBL" id="AFU69403.1"/>
    </source>
</evidence>
<protein>
    <submittedName>
        <fullName evidence="8">ABC-type transporter, permease component</fullName>
    </submittedName>
</protein>
<comment type="subcellular location">
    <subcellularLocation>
        <location evidence="1">Cell membrane</location>
        <topology evidence="1">Multi-pass membrane protein</topology>
    </subcellularLocation>
</comment>
<keyword evidence="3 6" id="KW-0812">Transmembrane</keyword>
<reference evidence="8" key="1">
    <citation type="submission" date="2006-03" db="EMBL/GenBank/DDBJ databases">
        <authorList>
            <person name="Bowman J."/>
            <person name="Ferriera S."/>
            <person name="Johnson J."/>
            <person name="Kravitz S."/>
            <person name="Halpern A."/>
            <person name="Remington K."/>
            <person name="Beeson K."/>
            <person name="Tran B."/>
            <person name="Rogers Y.-H."/>
            <person name="Friedman R."/>
            <person name="Venter J.C."/>
        </authorList>
    </citation>
    <scope>NUCLEOTIDE SEQUENCE [LARGE SCALE GENOMIC DNA]</scope>
    <source>
        <strain evidence="8">ATCC 700755</strain>
    </source>
</reference>
<keyword evidence="9" id="KW-1185">Reference proteome</keyword>
<name>K4IHW4_PSYTT</name>
<feature type="transmembrane region" description="Helical" evidence="6">
    <location>
        <begin position="27"/>
        <end position="44"/>
    </location>
</feature>
<dbReference type="EMBL" id="CP003879">
    <property type="protein sequence ID" value="AFU69403.1"/>
    <property type="molecule type" value="Genomic_DNA"/>
</dbReference>
<dbReference type="KEGG" id="ptq:P700755_002660"/>
<gene>
    <name evidence="8" type="ordered locus">P700755_002660</name>
</gene>
<feature type="transmembrane region" description="Helical" evidence="6">
    <location>
        <begin position="242"/>
        <end position="266"/>
    </location>
</feature>
<evidence type="ECO:0000259" key="7">
    <source>
        <dbReference type="Pfam" id="PF12698"/>
    </source>
</evidence>
<dbReference type="Gene3D" id="3.40.1710.10">
    <property type="entry name" value="abc type-2 transporter like domain"/>
    <property type="match status" value="1"/>
</dbReference>
<accession>K4IHW4</accession>
<dbReference type="OrthoDB" id="9811522at2"/>
<dbReference type="RefSeq" id="WP_015024966.1">
    <property type="nucleotide sequence ID" value="NC_018721.1"/>
</dbReference>
<evidence type="ECO:0000256" key="4">
    <source>
        <dbReference type="ARBA" id="ARBA00022989"/>
    </source>
</evidence>
<dbReference type="GO" id="GO:0005886">
    <property type="term" value="C:plasma membrane"/>
    <property type="evidence" value="ECO:0007669"/>
    <property type="project" value="UniProtKB-SubCell"/>
</dbReference>
<dbReference type="PANTHER" id="PTHR30294">
    <property type="entry name" value="MEMBRANE COMPONENT OF ABC TRANSPORTER YHHJ-RELATED"/>
    <property type="match status" value="1"/>
</dbReference>
<keyword evidence="4 6" id="KW-1133">Transmembrane helix</keyword>
<proteinExistence type="predicted"/>
<evidence type="ECO:0000256" key="6">
    <source>
        <dbReference type="SAM" id="Phobius"/>
    </source>
</evidence>
<dbReference type="Pfam" id="PF12698">
    <property type="entry name" value="ABC2_membrane_3"/>
    <property type="match status" value="1"/>
</dbReference>
<dbReference type="HOGENOM" id="CLU_039483_10_2_10"/>
<evidence type="ECO:0000256" key="1">
    <source>
        <dbReference type="ARBA" id="ARBA00004651"/>
    </source>
</evidence>
<evidence type="ECO:0000256" key="3">
    <source>
        <dbReference type="ARBA" id="ARBA00022692"/>
    </source>
</evidence>
<feature type="transmembrane region" description="Helical" evidence="6">
    <location>
        <begin position="272"/>
        <end position="294"/>
    </location>
</feature>
<feature type="transmembrane region" description="Helical" evidence="6">
    <location>
        <begin position="361"/>
        <end position="381"/>
    </location>
</feature>
<evidence type="ECO:0000256" key="2">
    <source>
        <dbReference type="ARBA" id="ARBA00022475"/>
    </source>
</evidence>
<feature type="transmembrane region" description="Helical" evidence="6">
    <location>
        <begin position="306"/>
        <end position="327"/>
    </location>
</feature>
<evidence type="ECO:0000313" key="9">
    <source>
        <dbReference type="Proteomes" id="UP000008514"/>
    </source>
</evidence>
<feature type="domain" description="ABC-2 type transporter transmembrane" evidence="7">
    <location>
        <begin position="27"/>
        <end position="375"/>
    </location>
</feature>
<feature type="transmembrane region" description="Helical" evidence="6">
    <location>
        <begin position="186"/>
        <end position="207"/>
    </location>
</feature>
<organism evidence="8 9">
    <name type="scientific">Psychroflexus torquis (strain ATCC 700755 / CIP 106069 / ACAM 623)</name>
    <dbReference type="NCBI Taxonomy" id="313595"/>
    <lineage>
        <taxon>Bacteria</taxon>
        <taxon>Pseudomonadati</taxon>
        <taxon>Bacteroidota</taxon>
        <taxon>Flavobacteriia</taxon>
        <taxon>Flavobacteriales</taxon>
        <taxon>Flavobacteriaceae</taxon>
        <taxon>Psychroflexus</taxon>
    </lineage>
</organism>
<keyword evidence="2" id="KW-1003">Cell membrane</keyword>
<dbReference type="PANTHER" id="PTHR30294:SF46">
    <property type="entry name" value="ABC TRANSPORTER PERMEASE"/>
    <property type="match status" value="1"/>
</dbReference>
<dbReference type="eggNOG" id="COG0842">
    <property type="taxonomic scope" value="Bacteria"/>
</dbReference>
<dbReference type="InterPro" id="IPR013525">
    <property type="entry name" value="ABC2_TM"/>
</dbReference>
<dbReference type="AlphaFoldDB" id="K4IHW4"/>
<dbReference type="STRING" id="313595.P700755_002660"/>
<dbReference type="Proteomes" id="UP000008514">
    <property type="component" value="Chromosome"/>
</dbReference>
<reference evidence="8" key="2">
    <citation type="submission" date="2012-09" db="EMBL/GenBank/DDBJ databases">
        <title>The complete sequence of Psychroflexus torquis an extreme psychrophile from sea-ice that is stimulated by light.</title>
        <authorList>
            <person name="Feng S."/>
            <person name="Powell S.M."/>
            <person name="Bowman J.P."/>
        </authorList>
    </citation>
    <scope>NUCLEOTIDE SEQUENCE [LARGE SCALE GENOMIC DNA]</scope>
    <source>
        <strain evidence="8">ATCC 700755</strain>
    </source>
</reference>
<sequence>MFKNWPVYLVFKRELLRLARQKSARNLFIIVPVVVFFLLGAIYYKGALREVPIAVYDNDNSTLSRTYIRFLEASPNLKVTHYLSSEESIENAFVKNEVQGVFYIPNNFHKDVLKNIPVRVKIYTNSTNIVFGNLVYKSALEVTQLLSGAAVIKRIASLGINPAKIMGTVLPIDINTKVLGNPQYNYVYYLLPGLTTALLQMIIFMVASRAFNNEWKIKTYTELYTTSDGNVLTMVLGKYFAFLVYGLGLCGLIFAIVFPVFGIPIYGNIGHLLALLLLFMSVNILLGFGVSLLIPNEIIALDVAILYNSPAFVFSGFTFPIWAMPWFNAMYAQLIPYTHFLTGFLKIYQLDTPLHFIWPEVWKLMLFLLVGVLLITAGLIINRKKVFLTQKVDVI</sequence>
<keyword evidence="5 6" id="KW-0472">Membrane</keyword>
<dbReference type="GO" id="GO:0140359">
    <property type="term" value="F:ABC-type transporter activity"/>
    <property type="evidence" value="ECO:0007669"/>
    <property type="project" value="InterPro"/>
</dbReference>